<dbReference type="GO" id="GO:0032259">
    <property type="term" value="P:methylation"/>
    <property type="evidence" value="ECO:0007669"/>
    <property type="project" value="UniProtKB-KW"/>
</dbReference>
<name>A0ABT2EIR6_9BACT</name>
<keyword evidence="4" id="KW-0285">Flavoprotein</keyword>
<dbReference type="InterPro" id="IPR036589">
    <property type="entry name" value="HCY_dom_sf"/>
</dbReference>
<dbReference type="PANTHER" id="PTHR11103">
    <property type="entry name" value="SLR1189 PROTEIN"/>
    <property type="match status" value="1"/>
</dbReference>
<dbReference type="Gene3D" id="3.20.20.330">
    <property type="entry name" value="Homocysteine-binding-like domain"/>
    <property type="match status" value="1"/>
</dbReference>
<comment type="pathway">
    <text evidence="2">One-carbon metabolism; tetrahydrofolate interconversion.</text>
</comment>
<dbReference type="NCBIfam" id="NF006396">
    <property type="entry name" value="PRK08645.1"/>
    <property type="match status" value="1"/>
</dbReference>
<protein>
    <submittedName>
        <fullName evidence="10">Homocysteine S-methyltransferase</fullName>
        <ecNumber evidence="10">2.1.1.10</ecNumber>
    </submittedName>
</protein>
<proteinExistence type="predicted"/>
<evidence type="ECO:0000256" key="1">
    <source>
        <dbReference type="ARBA" id="ARBA00001974"/>
    </source>
</evidence>
<keyword evidence="7" id="KW-0560">Oxidoreductase</keyword>
<dbReference type="Proteomes" id="UP001204798">
    <property type="component" value="Unassembled WGS sequence"/>
</dbReference>
<sequence length="625" mass="68338">MPAKRGFELLTRMREVVIIGDGAMGTELWRRGFPHGLPPEQANLTAPDLVKNIHRDYLAVGAQVLITNTFAANPFRLRDFGLEKRLKELVQASVRLAREAIAESSADAFVAGSVGPIGRLKEQLELSDEDIESAYRELIVALANEGVDLLIFETFLNLDDLRRAVRVAKQETDLPVIAQLAAIEDGGRSAEGRAALAVFELEKLGVDAIGTNCGISPTRNLSIVQALARLTELPITASPNLGYAQYVDGRFVYLGEPEEFARIGEEIWLAGANLIGGCCGTTPEHIRLLAKRLKGKAIRQRVTRRIEVKPEEQPKVKSPMPNFLSKLWKEPIIIVELDPPRGLDYEPILEGAKLLARAGVDAISIGDNSLASVRLSNLVMAFLMQRETGLPTICHFAGRDHNLIGAQSLLMGMAVLGIPAVLAVTGDPAKLAPDVGASSVYDLNSFQIIELLSKLNRGVNWVDAPVGKRTDFIIGAGFNPNVPNLEAEVRRLKRKVERGAQFALTQAVFEPKRIEACGQVMREVGIPIFVGIGILISAKNAAFWKTVPGVKMPDEILQRMESVPKERQLAEGIAIAQELISVALEHCPGVFLVPPFSRAEYALPLVEFIRGRKWERFEVAASECS</sequence>
<keyword evidence="6" id="KW-0274">FAD</keyword>
<evidence type="ECO:0000313" key="10">
    <source>
        <dbReference type="EMBL" id="MCS3917837.1"/>
    </source>
</evidence>
<evidence type="ECO:0000256" key="3">
    <source>
        <dbReference type="ARBA" id="ARBA00022603"/>
    </source>
</evidence>
<evidence type="ECO:0000256" key="7">
    <source>
        <dbReference type="ARBA" id="ARBA00023002"/>
    </source>
</evidence>
<accession>A0ABT2EIR6</accession>
<dbReference type="RefSeq" id="WP_259092423.1">
    <property type="nucleotide sequence ID" value="NZ_CP130454.1"/>
</dbReference>
<feature type="binding site" evidence="8">
    <location>
        <position position="278"/>
    </location>
    <ligand>
        <name>Zn(2+)</name>
        <dbReference type="ChEBI" id="CHEBI:29105"/>
    </ligand>
</feature>
<dbReference type="CDD" id="cd00537">
    <property type="entry name" value="MTHFR"/>
    <property type="match status" value="1"/>
</dbReference>
<feature type="binding site" evidence="8">
    <location>
        <position position="279"/>
    </location>
    <ligand>
        <name>Zn(2+)</name>
        <dbReference type="ChEBI" id="CHEBI:29105"/>
    </ligand>
</feature>
<dbReference type="GO" id="GO:0008168">
    <property type="term" value="F:methyltransferase activity"/>
    <property type="evidence" value="ECO:0007669"/>
    <property type="project" value="UniProtKB-KW"/>
</dbReference>
<gene>
    <name evidence="10" type="ORF">M2350_000234</name>
</gene>
<dbReference type="SUPFAM" id="SSF51730">
    <property type="entry name" value="FAD-linked oxidoreductase"/>
    <property type="match status" value="1"/>
</dbReference>
<evidence type="ECO:0000256" key="6">
    <source>
        <dbReference type="ARBA" id="ARBA00022827"/>
    </source>
</evidence>
<comment type="cofactor">
    <cofactor evidence="1">
        <name>FAD</name>
        <dbReference type="ChEBI" id="CHEBI:57692"/>
    </cofactor>
</comment>
<dbReference type="SUPFAM" id="SSF82282">
    <property type="entry name" value="Homocysteine S-methyltransferase"/>
    <property type="match status" value="1"/>
</dbReference>
<dbReference type="Pfam" id="PF02219">
    <property type="entry name" value="MTHFR"/>
    <property type="match status" value="1"/>
</dbReference>
<feature type="domain" description="Hcy-binding" evidence="9">
    <location>
        <begin position="6"/>
        <end position="293"/>
    </location>
</feature>
<dbReference type="InterPro" id="IPR003726">
    <property type="entry name" value="HCY_dom"/>
</dbReference>
<evidence type="ECO:0000256" key="2">
    <source>
        <dbReference type="ARBA" id="ARBA00004777"/>
    </source>
</evidence>
<dbReference type="InterPro" id="IPR003171">
    <property type="entry name" value="Mehydrof_redctse-like"/>
</dbReference>
<organism evidence="10 11">
    <name type="scientific">Candidatus Fervidibacter sacchari</name>
    <dbReference type="NCBI Taxonomy" id="1448929"/>
    <lineage>
        <taxon>Bacteria</taxon>
        <taxon>Candidatus Fervidibacterota</taxon>
        <taxon>Candidatus Fervidibacter</taxon>
    </lineage>
</organism>
<keyword evidence="11" id="KW-1185">Reference proteome</keyword>
<dbReference type="Gene3D" id="3.20.20.220">
    <property type="match status" value="1"/>
</dbReference>
<dbReference type="InterPro" id="IPR029041">
    <property type="entry name" value="FAD-linked_oxidoreductase-like"/>
</dbReference>
<evidence type="ECO:0000256" key="4">
    <source>
        <dbReference type="ARBA" id="ARBA00022630"/>
    </source>
</evidence>
<comment type="cofactor">
    <cofactor evidence="8">
        <name>Zn(2+)</name>
        <dbReference type="ChEBI" id="CHEBI:29105"/>
    </cofactor>
</comment>
<keyword evidence="8" id="KW-0479">Metal-binding</keyword>
<dbReference type="EC" id="2.1.1.10" evidence="10"/>
<reference evidence="10 11" key="1">
    <citation type="submission" date="2022-08" db="EMBL/GenBank/DDBJ databases">
        <title>Bacterial and archaeal communities from various locations to study Microbial Dark Matter (Phase II).</title>
        <authorList>
            <person name="Stepanauskas R."/>
        </authorList>
    </citation>
    <scope>NUCLEOTIDE SEQUENCE [LARGE SCALE GENOMIC DNA]</scope>
    <source>
        <strain evidence="10 11">PD1</strain>
    </source>
</reference>
<feature type="binding site" evidence="8">
    <location>
        <position position="213"/>
    </location>
    <ligand>
        <name>Zn(2+)</name>
        <dbReference type="ChEBI" id="CHEBI:29105"/>
    </ligand>
</feature>
<comment type="caution">
    <text evidence="10">The sequence shown here is derived from an EMBL/GenBank/DDBJ whole genome shotgun (WGS) entry which is preliminary data.</text>
</comment>
<dbReference type="PROSITE" id="PS50970">
    <property type="entry name" value="HCY"/>
    <property type="match status" value="1"/>
</dbReference>
<keyword evidence="8" id="KW-0862">Zinc</keyword>
<keyword evidence="3 8" id="KW-0489">Methyltransferase</keyword>
<keyword evidence="5 8" id="KW-0808">Transferase</keyword>
<dbReference type="PANTHER" id="PTHR11103:SF18">
    <property type="entry name" value="SLR1189 PROTEIN"/>
    <property type="match status" value="1"/>
</dbReference>
<evidence type="ECO:0000256" key="5">
    <source>
        <dbReference type="ARBA" id="ARBA00022679"/>
    </source>
</evidence>
<evidence type="ECO:0000256" key="8">
    <source>
        <dbReference type="PROSITE-ProRule" id="PRU00333"/>
    </source>
</evidence>
<dbReference type="Pfam" id="PF02574">
    <property type="entry name" value="S-methyl_trans"/>
    <property type="match status" value="1"/>
</dbReference>
<evidence type="ECO:0000313" key="11">
    <source>
        <dbReference type="Proteomes" id="UP001204798"/>
    </source>
</evidence>
<dbReference type="EMBL" id="JANUCP010000001">
    <property type="protein sequence ID" value="MCS3917837.1"/>
    <property type="molecule type" value="Genomic_DNA"/>
</dbReference>
<evidence type="ECO:0000259" key="9">
    <source>
        <dbReference type="PROSITE" id="PS50970"/>
    </source>
</evidence>